<dbReference type="Pfam" id="PF01476">
    <property type="entry name" value="LysM"/>
    <property type="match status" value="1"/>
</dbReference>
<feature type="compositionally biased region" description="Low complexity" evidence="3">
    <location>
        <begin position="311"/>
        <end position="320"/>
    </location>
</feature>
<dbReference type="Proteomes" id="UP001307760">
    <property type="component" value="Unassembled WGS sequence"/>
</dbReference>
<dbReference type="EMBL" id="JAZBJP010000021">
    <property type="protein sequence ID" value="MEE4422913.1"/>
    <property type="molecule type" value="Genomic_DNA"/>
</dbReference>
<name>A0ABU7NVK7_9ACTN</name>
<dbReference type="InterPro" id="IPR018392">
    <property type="entry name" value="LysM"/>
</dbReference>
<protein>
    <submittedName>
        <fullName evidence="6">Transglycosylase family protein</fullName>
    </submittedName>
</protein>
<keyword evidence="2" id="KW-0378">Hydrolase</keyword>
<feature type="domain" description="LysM" evidence="5">
    <location>
        <begin position="143"/>
        <end position="192"/>
    </location>
</feature>
<feature type="region of interest" description="Disordered" evidence="3">
    <location>
        <begin position="188"/>
        <end position="333"/>
    </location>
</feature>
<evidence type="ECO:0000256" key="2">
    <source>
        <dbReference type="ARBA" id="ARBA00022801"/>
    </source>
</evidence>
<dbReference type="InterPro" id="IPR023346">
    <property type="entry name" value="Lysozyme-like_dom_sf"/>
</dbReference>
<comment type="caution">
    <text evidence="6">The sequence shown here is derived from an EMBL/GenBank/DDBJ whole genome shotgun (WGS) entry which is preliminary data.</text>
</comment>
<gene>
    <name evidence="6" type="ORF">V2J85_26715</name>
</gene>
<evidence type="ECO:0000256" key="3">
    <source>
        <dbReference type="SAM" id="MobiDB-lite"/>
    </source>
</evidence>
<dbReference type="Pfam" id="PF06737">
    <property type="entry name" value="Transglycosylas"/>
    <property type="match status" value="1"/>
</dbReference>
<reference evidence="6 7" key="1">
    <citation type="submission" date="2023-12" db="EMBL/GenBank/DDBJ databases">
        <title>30 novel species of actinomycetes from the DSMZ collection.</title>
        <authorList>
            <person name="Nouioui I."/>
        </authorList>
    </citation>
    <scope>NUCLEOTIDE SEQUENCE [LARGE SCALE GENOMIC DNA]</scope>
    <source>
        <strain evidence="6 7">DSM 41528</strain>
    </source>
</reference>
<dbReference type="SUPFAM" id="SSF54106">
    <property type="entry name" value="LysM domain"/>
    <property type="match status" value="1"/>
</dbReference>
<feature type="signal peptide" evidence="4">
    <location>
        <begin position="1"/>
        <end position="36"/>
    </location>
</feature>
<organism evidence="6 7">
    <name type="scientific">Streptomyces bugieae</name>
    <dbReference type="NCBI Taxonomy" id="3098223"/>
    <lineage>
        <taxon>Bacteria</taxon>
        <taxon>Bacillati</taxon>
        <taxon>Actinomycetota</taxon>
        <taxon>Actinomycetes</taxon>
        <taxon>Kitasatosporales</taxon>
        <taxon>Streptomycetaceae</taxon>
        <taxon>Streptomyces</taxon>
    </lineage>
</organism>
<accession>A0ABU7NVK7</accession>
<evidence type="ECO:0000259" key="5">
    <source>
        <dbReference type="PROSITE" id="PS51782"/>
    </source>
</evidence>
<evidence type="ECO:0000256" key="1">
    <source>
        <dbReference type="ARBA" id="ARBA00010830"/>
    </source>
</evidence>
<dbReference type="InterPro" id="IPR010618">
    <property type="entry name" value="RPF"/>
</dbReference>
<sequence>MSDNSSAARRVVATVGRLTAAAAALVLGLCPPGAAAEVPYDGGGAPAPVRARHACAGNDWPWACLAECESSGDWHINTGNTFYGGLQFWQPTWEAFGGLAFARRADLATRKEQILVAKKVQAAQGWGAWPVCARRYGLISDDRTYVVRRGDTLGKIARSLHVKGGWRALYKANRAALGDDPRRLKAGLTLRIPGTPESPGTDPARRPTGPGPVTPSGNENGVVPPVAETADGVPPVAETVDAVPPETRPAGPLPPETKPVASTPPQAVATDGSAPPQEVPPVGAASPASTAGGPPPQGDRPGGVAPPGAPPAGSASQGAQTVGPPAQGTQTAK</sequence>
<dbReference type="SMART" id="SM00257">
    <property type="entry name" value="LysM"/>
    <property type="match status" value="1"/>
</dbReference>
<feature type="compositionally biased region" description="Low complexity" evidence="3">
    <location>
        <begin position="280"/>
        <end position="292"/>
    </location>
</feature>
<comment type="similarity">
    <text evidence="1">Belongs to the transglycosylase family. Rpf subfamily.</text>
</comment>
<evidence type="ECO:0000256" key="4">
    <source>
        <dbReference type="SAM" id="SignalP"/>
    </source>
</evidence>
<dbReference type="CDD" id="cd00118">
    <property type="entry name" value="LysM"/>
    <property type="match status" value="1"/>
</dbReference>
<evidence type="ECO:0000313" key="7">
    <source>
        <dbReference type="Proteomes" id="UP001307760"/>
    </source>
</evidence>
<evidence type="ECO:0000313" key="6">
    <source>
        <dbReference type="EMBL" id="MEE4422913.1"/>
    </source>
</evidence>
<dbReference type="InterPro" id="IPR036779">
    <property type="entry name" value="LysM_dom_sf"/>
</dbReference>
<dbReference type="Gene3D" id="3.10.350.10">
    <property type="entry name" value="LysM domain"/>
    <property type="match status" value="1"/>
</dbReference>
<keyword evidence="4" id="KW-0732">Signal</keyword>
<dbReference type="RefSeq" id="WP_330822984.1">
    <property type="nucleotide sequence ID" value="NZ_JAZBJP010000021.1"/>
</dbReference>
<keyword evidence="7" id="KW-1185">Reference proteome</keyword>
<dbReference type="PROSITE" id="PS51782">
    <property type="entry name" value="LYSM"/>
    <property type="match status" value="1"/>
</dbReference>
<feature type="chain" id="PRO_5046041323" evidence="4">
    <location>
        <begin position="37"/>
        <end position="333"/>
    </location>
</feature>
<proteinExistence type="inferred from homology"/>
<dbReference type="CDD" id="cd13925">
    <property type="entry name" value="RPF"/>
    <property type="match status" value="1"/>
</dbReference>
<dbReference type="SUPFAM" id="SSF53955">
    <property type="entry name" value="Lysozyme-like"/>
    <property type="match status" value="1"/>
</dbReference>
<dbReference type="Gene3D" id="1.10.530.10">
    <property type="match status" value="1"/>
</dbReference>